<dbReference type="STRING" id="1304275.C41B8_04621"/>
<sequence>MQYLDFDRLAEIETSQFQNAYPYPWVNPASLLTDEAYEKLYETLPTVDQMVPSFGVKRSHGQKPHDRYALEYDESLDIDPAWHAFVSELKSDRYYDFIKRMFGRGRFKLNFHWHYAPTGSSVSPHCDATRKLGSHIFYFSPPGVWKPEWGGDTVILDDHGRFSRKSAPEFEDFDQAFAGESIGNYSLLFQRMERSWHGVREITCPEGMYRKVFIVVINDRLRAGIRRLKGRLAGEVRRDV</sequence>
<keyword evidence="2" id="KW-1185">Reference proteome</keyword>
<dbReference type="eggNOG" id="COG3751">
    <property type="taxonomic scope" value="Bacteria"/>
</dbReference>
<dbReference type="RefSeq" id="WP_037334743.1">
    <property type="nucleotide sequence ID" value="NZ_APNK01000004.1"/>
</dbReference>
<protein>
    <recommendedName>
        <fullName evidence="3">Prolyl 4-hydroxylase alpha subunit Fe(2+) 2OG dioxygenase domain-containing protein</fullName>
    </recommendedName>
</protein>
<dbReference type="AlphaFoldDB" id="A0A084IP52"/>
<dbReference type="Proteomes" id="UP000028302">
    <property type="component" value="Unassembled WGS sequence"/>
</dbReference>
<dbReference type="Gene3D" id="2.60.120.620">
    <property type="entry name" value="q2cbj1_9rhob like domain"/>
    <property type="match status" value="1"/>
</dbReference>
<comment type="caution">
    <text evidence="1">The sequence shown here is derived from an EMBL/GenBank/DDBJ whole genome shotgun (WGS) entry which is preliminary data.</text>
</comment>
<name>A0A084IP52_SALHC</name>
<proteinExistence type="predicted"/>
<organism evidence="1 2">
    <name type="scientific">Salinisphaera hydrothermalis (strain C41B8)</name>
    <dbReference type="NCBI Taxonomy" id="1304275"/>
    <lineage>
        <taxon>Bacteria</taxon>
        <taxon>Pseudomonadati</taxon>
        <taxon>Pseudomonadota</taxon>
        <taxon>Gammaproteobacteria</taxon>
        <taxon>Salinisphaerales</taxon>
        <taxon>Salinisphaeraceae</taxon>
        <taxon>Salinisphaera</taxon>
    </lineage>
</organism>
<dbReference type="EMBL" id="APNK01000004">
    <property type="protein sequence ID" value="KEZ78486.1"/>
    <property type="molecule type" value="Genomic_DNA"/>
</dbReference>
<evidence type="ECO:0008006" key="3">
    <source>
        <dbReference type="Google" id="ProtNLM"/>
    </source>
</evidence>
<evidence type="ECO:0000313" key="2">
    <source>
        <dbReference type="Proteomes" id="UP000028302"/>
    </source>
</evidence>
<accession>A0A084IP52</accession>
<evidence type="ECO:0000313" key="1">
    <source>
        <dbReference type="EMBL" id="KEZ78486.1"/>
    </source>
</evidence>
<reference evidence="1 2" key="1">
    <citation type="submission" date="2013-03" db="EMBL/GenBank/DDBJ databases">
        <title>Salinisphaera hydrothermalis C41B8 Genome Sequencing.</title>
        <authorList>
            <person name="Li C."/>
            <person name="Lai Q."/>
            <person name="Shao Z."/>
        </authorList>
    </citation>
    <scope>NUCLEOTIDE SEQUENCE [LARGE SCALE GENOMIC DNA]</scope>
    <source>
        <strain evidence="1 2">C41B8</strain>
    </source>
</reference>
<dbReference type="OrthoDB" id="484647at2"/>
<dbReference type="PATRIC" id="fig|1304275.5.peg.947"/>
<gene>
    <name evidence="1" type="ORF">C41B8_04621</name>
</gene>